<organism evidence="5 6">
    <name type="scientific">Sphingobacterium mizutaii</name>
    <dbReference type="NCBI Taxonomy" id="1010"/>
    <lineage>
        <taxon>Bacteria</taxon>
        <taxon>Pseudomonadati</taxon>
        <taxon>Bacteroidota</taxon>
        <taxon>Sphingobacteriia</taxon>
        <taxon>Sphingobacteriales</taxon>
        <taxon>Sphingobacteriaceae</taxon>
        <taxon>Sphingobacterium</taxon>
    </lineage>
</organism>
<keyword evidence="2" id="KW-0812">Transmembrane</keyword>
<dbReference type="EMBL" id="LT906468">
    <property type="protein sequence ID" value="SNV45202.1"/>
    <property type="molecule type" value="Genomic_DNA"/>
</dbReference>
<dbReference type="InterPro" id="IPR054331">
    <property type="entry name" value="LiaF_TM"/>
</dbReference>
<dbReference type="Proteomes" id="UP000215355">
    <property type="component" value="Chromosome 1"/>
</dbReference>
<accession>A0AAJ5BZB6</accession>
<gene>
    <name evidence="5" type="ORF">SAMEA4412673_01053</name>
</gene>
<sequence length="291" mass="32679">MNNQTTKTDYEKPPKNNKSSNLVGFIIVFLGVAILFKNLNMGTIIPHWMFGWETILIVIGLVIGVNSKFEKKSSIVLIIIGSVFLLKNELDIHLGRFLIPAAAIALGFYLINRNKSTPQLPPTTPPRNDEYDWDKRVNQDYQGNTEGQTNPGTQNPNDSYAQATGTEHRPYGRNFLPDFENYLKVDNFFSDTKKVILSKNFLGGNITSVFGSTQLNFLQADLKQPVVIDTFQLFGSTKIIVPTNWKVYSNVSSIFGEVDDRRPMIEVVTDENKKIYITGTSLFGGLTIKNS</sequence>
<feature type="transmembrane region" description="Helical" evidence="2">
    <location>
        <begin position="21"/>
        <end position="39"/>
    </location>
</feature>
<feature type="compositionally biased region" description="Polar residues" evidence="1">
    <location>
        <begin position="140"/>
        <end position="165"/>
    </location>
</feature>
<keyword evidence="2" id="KW-1133">Transmembrane helix</keyword>
<evidence type="ECO:0000259" key="3">
    <source>
        <dbReference type="Pfam" id="PF09922"/>
    </source>
</evidence>
<feature type="region of interest" description="Disordered" evidence="1">
    <location>
        <begin position="140"/>
        <end position="167"/>
    </location>
</feature>
<evidence type="ECO:0000313" key="6">
    <source>
        <dbReference type="Proteomes" id="UP000215355"/>
    </source>
</evidence>
<evidence type="ECO:0000259" key="4">
    <source>
        <dbReference type="Pfam" id="PF22570"/>
    </source>
</evidence>
<dbReference type="Pfam" id="PF09922">
    <property type="entry name" value="LiaF-like_C"/>
    <property type="match status" value="1"/>
</dbReference>
<reference evidence="5 6" key="1">
    <citation type="submission" date="2017-06" db="EMBL/GenBank/DDBJ databases">
        <authorList>
            <consortium name="Pathogen Informatics"/>
        </authorList>
    </citation>
    <scope>NUCLEOTIDE SEQUENCE [LARGE SCALE GENOMIC DNA]</scope>
    <source>
        <strain evidence="5 6">NCTC12149</strain>
    </source>
</reference>
<dbReference type="InterPro" id="IPR024425">
    <property type="entry name" value="LiaF-like_C"/>
</dbReference>
<dbReference type="KEGG" id="smiz:4412673_01053"/>
<feature type="transmembrane region" description="Helical" evidence="2">
    <location>
        <begin position="94"/>
        <end position="111"/>
    </location>
</feature>
<name>A0AAJ5BZB6_9SPHI</name>
<dbReference type="Pfam" id="PF22570">
    <property type="entry name" value="LiaF-TM"/>
    <property type="match status" value="1"/>
</dbReference>
<dbReference type="AlphaFoldDB" id="A0AAJ5BZB6"/>
<feature type="domain" description="LiaF transmembrane" evidence="4">
    <location>
        <begin position="22"/>
        <end position="115"/>
    </location>
</feature>
<feature type="transmembrane region" description="Helical" evidence="2">
    <location>
        <begin position="45"/>
        <end position="65"/>
    </location>
</feature>
<dbReference type="PANTHER" id="PTHR40763:SF5">
    <property type="entry name" value="MEMBRANE PROTEIN"/>
    <property type="match status" value="1"/>
</dbReference>
<evidence type="ECO:0000256" key="1">
    <source>
        <dbReference type="SAM" id="MobiDB-lite"/>
    </source>
</evidence>
<keyword evidence="2" id="KW-0472">Membrane</keyword>
<dbReference type="PANTHER" id="PTHR40763">
    <property type="entry name" value="MEMBRANE PROTEIN-RELATED"/>
    <property type="match status" value="1"/>
</dbReference>
<dbReference type="RefSeq" id="WP_093098968.1">
    <property type="nucleotide sequence ID" value="NZ_CP158798.1"/>
</dbReference>
<proteinExistence type="predicted"/>
<evidence type="ECO:0000256" key="2">
    <source>
        <dbReference type="SAM" id="Phobius"/>
    </source>
</evidence>
<protein>
    <submittedName>
        <fullName evidence="5">Predicted membrane protein</fullName>
    </submittedName>
</protein>
<feature type="domain" description="Cell wall-active antibiotics response LiaF-like C-terminal" evidence="3">
    <location>
        <begin position="205"/>
        <end position="259"/>
    </location>
</feature>
<evidence type="ECO:0000313" key="5">
    <source>
        <dbReference type="EMBL" id="SNV45202.1"/>
    </source>
</evidence>